<dbReference type="InterPro" id="IPR038212">
    <property type="entry name" value="TF_EnY2_sf"/>
</dbReference>
<dbReference type="GO" id="GO:0005840">
    <property type="term" value="C:ribosome"/>
    <property type="evidence" value="ECO:0007669"/>
    <property type="project" value="UniProtKB-KW"/>
</dbReference>
<dbReference type="EMBL" id="JBICCN010000026">
    <property type="protein sequence ID" value="KAL3102198.1"/>
    <property type="molecule type" value="Genomic_DNA"/>
</dbReference>
<evidence type="ECO:0000256" key="6">
    <source>
        <dbReference type="HAMAP-Rule" id="MF_03046"/>
    </source>
</evidence>
<keyword evidence="8" id="KW-1185">Reference proteome</keyword>
<name>A0ABD2KH00_HETSC</name>
<comment type="caution">
    <text evidence="7">The sequence shown here is derived from an EMBL/GenBank/DDBJ whole genome shotgun (WGS) entry which is preliminary data.</text>
</comment>
<dbReference type="GO" id="GO:0071819">
    <property type="term" value="C:DUBm complex"/>
    <property type="evidence" value="ECO:0007669"/>
    <property type="project" value="UniProtKB-UniRule"/>
</dbReference>
<dbReference type="GO" id="GO:0006325">
    <property type="term" value="P:chromatin organization"/>
    <property type="evidence" value="ECO:0007669"/>
    <property type="project" value="UniProtKB-KW"/>
</dbReference>
<proteinExistence type="inferred from homology"/>
<keyword evidence="6" id="KW-0653">Protein transport</keyword>
<comment type="similarity">
    <text evidence="6">Belongs to the ENY2 family.</text>
</comment>
<keyword evidence="6" id="KW-0811">Translocation</keyword>
<gene>
    <name evidence="7" type="ORF">niasHS_003607</name>
</gene>
<dbReference type="GO" id="GO:0003713">
    <property type="term" value="F:transcription coactivator activity"/>
    <property type="evidence" value="ECO:0007669"/>
    <property type="project" value="UniProtKB-UniRule"/>
</dbReference>
<keyword evidence="6" id="KW-0509">mRNA transport</keyword>
<keyword evidence="6" id="KW-0813">Transport</keyword>
<keyword evidence="3" id="KW-0689">Ribosomal protein</keyword>
<dbReference type="GO" id="GO:0006368">
    <property type="term" value="P:transcription elongation by RNA polymerase II"/>
    <property type="evidence" value="ECO:0007669"/>
    <property type="project" value="UniProtKB-UniRule"/>
</dbReference>
<comment type="function">
    <text evidence="6">Involved in mRNA export coupled transcription activation by association with both the TREX-2 and the SAGA complexes. The transcription regulatory histone acetylation (HAT) complex SAGA is a multiprotein complex that activates transcription by remodeling chromatin and mediating histone acetylation and deubiquitination. Within the SAGA complex, participates to a subcomplex that specifically deubiquitinates histones. The SAGA complex is recruited to specific gene promoters by activators, where it is required for transcription. The TREX-2 complex functions in docking export-competent ribonucleoprotein particles (mRNPs) to the nuclear entrance of the nuclear pore complex (nuclear basket). TREX-2 participates in mRNA export and accurate chromatin positioning in the nucleus by tethering genes to the nuclear periphery.</text>
</comment>
<dbReference type="AlphaFoldDB" id="A0ABD2KH00"/>
<dbReference type="FunFam" id="3.30.780.10:FF:000009">
    <property type="entry name" value="39S ribosomal protein L49, mitochondrial"/>
    <property type="match status" value="1"/>
</dbReference>
<organism evidence="7 8">
    <name type="scientific">Heterodera schachtii</name>
    <name type="common">Sugarbeet cyst nematode worm</name>
    <name type="synonym">Tylenchus schachtii</name>
    <dbReference type="NCBI Taxonomy" id="97005"/>
    <lineage>
        <taxon>Eukaryota</taxon>
        <taxon>Metazoa</taxon>
        <taxon>Ecdysozoa</taxon>
        <taxon>Nematoda</taxon>
        <taxon>Chromadorea</taxon>
        <taxon>Rhabditida</taxon>
        <taxon>Tylenchina</taxon>
        <taxon>Tylenchomorpha</taxon>
        <taxon>Tylenchoidea</taxon>
        <taxon>Heteroderidae</taxon>
        <taxon>Heteroderinae</taxon>
        <taxon>Heterodera</taxon>
    </lineage>
</organism>
<evidence type="ECO:0000256" key="5">
    <source>
        <dbReference type="ARBA" id="ARBA00023274"/>
    </source>
</evidence>
<dbReference type="HAMAP" id="MF_03046">
    <property type="entry name" value="ENY2_Sus1"/>
    <property type="match status" value="1"/>
</dbReference>
<evidence type="ECO:0000313" key="8">
    <source>
        <dbReference type="Proteomes" id="UP001620645"/>
    </source>
</evidence>
<keyword evidence="6" id="KW-0539">Nucleus</keyword>
<dbReference type="Pfam" id="PF10163">
    <property type="entry name" value="EnY2"/>
    <property type="match status" value="1"/>
</dbReference>
<evidence type="ECO:0000256" key="2">
    <source>
        <dbReference type="ARBA" id="ARBA00005677"/>
    </source>
</evidence>
<dbReference type="GO" id="GO:0070390">
    <property type="term" value="C:transcription export complex 2"/>
    <property type="evidence" value="ECO:0007669"/>
    <property type="project" value="UniProtKB-UniRule"/>
</dbReference>
<keyword evidence="6" id="KW-0804">Transcription</keyword>
<keyword evidence="6" id="KW-0805">Transcription regulation</keyword>
<dbReference type="GO" id="GO:0005739">
    <property type="term" value="C:mitochondrion"/>
    <property type="evidence" value="ECO:0007669"/>
    <property type="project" value="UniProtKB-SubCell"/>
</dbReference>
<keyword evidence="6" id="KW-0010">Activator</keyword>
<dbReference type="Gene3D" id="1.10.246.140">
    <property type="match status" value="1"/>
</dbReference>
<dbReference type="Proteomes" id="UP001620645">
    <property type="component" value="Unassembled WGS sequence"/>
</dbReference>
<dbReference type="PANTHER" id="PTHR12514">
    <property type="entry name" value="ENHANCER OF YELLOW 2 TRANSCRIPTION FACTOR"/>
    <property type="match status" value="1"/>
</dbReference>
<comment type="similarity">
    <text evidence="2">Belongs to the mitochondrion-specific ribosomal protein mL49 family.</text>
</comment>
<keyword evidence="4" id="KW-0496">Mitochondrion</keyword>
<sequence>MQGSSARSFLNPLKKLQRKEDLEKEFVESGEKDRVQEVVERRLHESGWAKRVESMCEEYIAKKGYERVELQAMVDELKDASRRIVPDEVKRELMQLIQEFVNSRTSTGEGCMFSFCYRRAIRKSLANPQTIEVSSFHFSRVLEQNLDAASKRDEKGEEVPLWKDPYKHAMPEQKNTFSEFREANVHWEYVRRLLPRRLIPEIPQNAAEGVTPSGWRAPREQAPNLPYYIRRKANHLPSIFLERRRDELNPKTMDFEYVELVILTGIDGDVFACEKDLRSYCEKRLGHPIATHVDELKGKIRISGVDRTIVEQFVYDYETEFSLCGG</sequence>
<keyword evidence="6" id="KW-0156">Chromatin regulator</keyword>
<dbReference type="GO" id="GO:0000124">
    <property type="term" value="C:SAGA complex"/>
    <property type="evidence" value="ECO:0007669"/>
    <property type="project" value="UniProtKB-UniRule"/>
</dbReference>
<comment type="subcellular location">
    <subcellularLocation>
        <location evidence="1">Mitochondrion</location>
    </subcellularLocation>
    <subcellularLocation>
        <location evidence="6">Nucleus</location>
        <location evidence="6">Nucleoplasm</location>
    </subcellularLocation>
</comment>
<evidence type="ECO:0000256" key="4">
    <source>
        <dbReference type="ARBA" id="ARBA00023128"/>
    </source>
</evidence>
<dbReference type="GO" id="GO:0015031">
    <property type="term" value="P:protein transport"/>
    <property type="evidence" value="ECO:0007669"/>
    <property type="project" value="UniProtKB-KW"/>
</dbReference>
<dbReference type="Gene3D" id="3.30.780.10">
    <property type="entry name" value="SUI1-like domain"/>
    <property type="match status" value="1"/>
</dbReference>
<evidence type="ECO:0000313" key="7">
    <source>
        <dbReference type="EMBL" id="KAL3102198.1"/>
    </source>
</evidence>
<dbReference type="InterPro" id="IPR018783">
    <property type="entry name" value="TF_ENY2"/>
</dbReference>
<evidence type="ECO:0000256" key="3">
    <source>
        <dbReference type="ARBA" id="ARBA00022980"/>
    </source>
</evidence>
<dbReference type="GO" id="GO:1990904">
    <property type="term" value="C:ribonucleoprotein complex"/>
    <property type="evidence" value="ECO:0007669"/>
    <property type="project" value="UniProtKB-KW"/>
</dbReference>
<dbReference type="GO" id="GO:0005643">
    <property type="term" value="C:nuclear pore"/>
    <property type="evidence" value="ECO:0007669"/>
    <property type="project" value="UniProtKB-UniRule"/>
</dbReference>
<comment type="subunit">
    <text evidence="6">Component of the nuclear pore complex (NPC)-associated TREX-2 complex (transcription and export complex 2). Component of the SAGA transcription coactivator-HAT complex. Within the SAGA complex, participates to a subcomplex of SAGA called the DUB module (deubiquitination module).</text>
</comment>
<protein>
    <recommendedName>
        <fullName evidence="6">Transcription and mRNA export factor ENY2</fullName>
    </recommendedName>
    <alternativeName>
        <fullName evidence="6">Enhancer of yellow 2 transcription factor homolog</fullName>
    </alternativeName>
</protein>
<evidence type="ECO:0000256" key="1">
    <source>
        <dbReference type="ARBA" id="ARBA00004173"/>
    </source>
</evidence>
<dbReference type="GO" id="GO:0006406">
    <property type="term" value="P:mRNA export from nucleus"/>
    <property type="evidence" value="ECO:0007669"/>
    <property type="project" value="UniProtKB-UniRule"/>
</dbReference>
<dbReference type="GO" id="GO:0005654">
    <property type="term" value="C:nucleoplasm"/>
    <property type="evidence" value="ECO:0007669"/>
    <property type="project" value="UniProtKB-SubCell"/>
</dbReference>
<keyword evidence="5" id="KW-0687">Ribonucleoprotein</keyword>
<reference evidence="7 8" key="1">
    <citation type="submission" date="2024-10" db="EMBL/GenBank/DDBJ databases">
        <authorList>
            <person name="Kim D."/>
        </authorList>
    </citation>
    <scope>NUCLEOTIDE SEQUENCE [LARGE SCALE GENOMIC DNA]</scope>
    <source>
        <strain evidence="7">Taebaek</strain>
    </source>
</reference>
<accession>A0ABD2KH00</accession>